<proteinExistence type="predicted"/>
<comment type="caution">
    <text evidence="1">The sequence shown here is derived from an EMBL/GenBank/DDBJ whole genome shotgun (WGS) entry which is preliminary data.</text>
</comment>
<reference evidence="2" key="1">
    <citation type="journal article" date="2022" name="Mol. Ecol. Resour.">
        <title>The genomes of chicory, endive, great burdock and yacon provide insights into Asteraceae palaeo-polyploidization history and plant inulin production.</title>
        <authorList>
            <person name="Fan W."/>
            <person name="Wang S."/>
            <person name="Wang H."/>
            <person name="Wang A."/>
            <person name="Jiang F."/>
            <person name="Liu H."/>
            <person name="Zhao H."/>
            <person name="Xu D."/>
            <person name="Zhang Y."/>
        </authorList>
    </citation>
    <scope>NUCLEOTIDE SEQUENCE [LARGE SCALE GENOMIC DNA]</scope>
    <source>
        <strain evidence="2">cv. Punajuju</strain>
    </source>
</reference>
<organism evidence="1 2">
    <name type="scientific">Cichorium intybus</name>
    <name type="common">Chicory</name>
    <dbReference type="NCBI Taxonomy" id="13427"/>
    <lineage>
        <taxon>Eukaryota</taxon>
        <taxon>Viridiplantae</taxon>
        <taxon>Streptophyta</taxon>
        <taxon>Embryophyta</taxon>
        <taxon>Tracheophyta</taxon>
        <taxon>Spermatophyta</taxon>
        <taxon>Magnoliopsida</taxon>
        <taxon>eudicotyledons</taxon>
        <taxon>Gunneridae</taxon>
        <taxon>Pentapetalae</taxon>
        <taxon>asterids</taxon>
        <taxon>campanulids</taxon>
        <taxon>Asterales</taxon>
        <taxon>Asteraceae</taxon>
        <taxon>Cichorioideae</taxon>
        <taxon>Cichorieae</taxon>
        <taxon>Cichoriinae</taxon>
        <taxon>Cichorium</taxon>
    </lineage>
</organism>
<accession>A0ACB9H6F8</accession>
<reference evidence="1 2" key="2">
    <citation type="journal article" date="2022" name="Mol. Ecol. Resour.">
        <title>The genomes of chicory, endive, great burdock and yacon provide insights into Asteraceae paleo-polyploidization history and plant inulin production.</title>
        <authorList>
            <person name="Fan W."/>
            <person name="Wang S."/>
            <person name="Wang H."/>
            <person name="Wang A."/>
            <person name="Jiang F."/>
            <person name="Liu H."/>
            <person name="Zhao H."/>
            <person name="Xu D."/>
            <person name="Zhang Y."/>
        </authorList>
    </citation>
    <scope>NUCLEOTIDE SEQUENCE [LARGE SCALE GENOMIC DNA]</scope>
    <source>
        <strain evidence="2">cv. Punajuju</strain>
        <tissue evidence="1">Leaves</tissue>
    </source>
</reference>
<dbReference type="Proteomes" id="UP001055811">
    <property type="component" value="Linkage Group LG01"/>
</dbReference>
<protein>
    <submittedName>
        <fullName evidence="1">Uncharacterized protein</fullName>
    </submittedName>
</protein>
<keyword evidence="2" id="KW-1185">Reference proteome</keyword>
<evidence type="ECO:0000313" key="1">
    <source>
        <dbReference type="EMBL" id="KAI3791106.1"/>
    </source>
</evidence>
<gene>
    <name evidence="1" type="ORF">L2E82_04711</name>
</gene>
<sequence length="125" mass="13913">MPFSAPPSNLLHTLHRQADPSPLSLLVGAVSPMTSPSPSISEQLLLLSPTYGSLFVTAGEVAPWLPTYSYRRRYPVADVLLSMVLLAPHLLVTAFHQTFQVVSPVSSRLTRMKFLIREHKIKYET</sequence>
<evidence type="ECO:0000313" key="2">
    <source>
        <dbReference type="Proteomes" id="UP001055811"/>
    </source>
</evidence>
<dbReference type="EMBL" id="CM042009">
    <property type="protein sequence ID" value="KAI3791106.1"/>
    <property type="molecule type" value="Genomic_DNA"/>
</dbReference>
<name>A0ACB9H6F8_CICIN</name>